<dbReference type="AlphaFoldDB" id="A0A4C1YXX8"/>
<feature type="region of interest" description="Disordered" evidence="1">
    <location>
        <begin position="250"/>
        <end position="278"/>
    </location>
</feature>
<dbReference type="Proteomes" id="UP000299102">
    <property type="component" value="Unassembled WGS sequence"/>
</dbReference>
<evidence type="ECO:0000313" key="2">
    <source>
        <dbReference type="EMBL" id="GBP79469.1"/>
    </source>
</evidence>
<dbReference type="SUPFAM" id="SSF49313">
    <property type="entry name" value="Cadherin-like"/>
    <property type="match status" value="1"/>
</dbReference>
<dbReference type="GO" id="GO:0005509">
    <property type="term" value="F:calcium ion binding"/>
    <property type="evidence" value="ECO:0007669"/>
    <property type="project" value="InterPro"/>
</dbReference>
<evidence type="ECO:0000256" key="1">
    <source>
        <dbReference type="SAM" id="MobiDB-lite"/>
    </source>
</evidence>
<gene>
    <name evidence="2" type="ORF">EVAR_48933_1</name>
</gene>
<keyword evidence="3" id="KW-1185">Reference proteome</keyword>
<organism evidence="2 3">
    <name type="scientific">Eumeta variegata</name>
    <name type="common">Bagworm moth</name>
    <name type="synonym">Eumeta japonica</name>
    <dbReference type="NCBI Taxonomy" id="151549"/>
    <lineage>
        <taxon>Eukaryota</taxon>
        <taxon>Metazoa</taxon>
        <taxon>Ecdysozoa</taxon>
        <taxon>Arthropoda</taxon>
        <taxon>Hexapoda</taxon>
        <taxon>Insecta</taxon>
        <taxon>Pterygota</taxon>
        <taxon>Neoptera</taxon>
        <taxon>Endopterygota</taxon>
        <taxon>Lepidoptera</taxon>
        <taxon>Glossata</taxon>
        <taxon>Ditrysia</taxon>
        <taxon>Tineoidea</taxon>
        <taxon>Psychidae</taxon>
        <taxon>Oiketicinae</taxon>
        <taxon>Eumeta</taxon>
    </lineage>
</organism>
<name>A0A4C1YXX8_EUMVA</name>
<accession>A0A4C1YXX8</accession>
<evidence type="ECO:0000313" key="3">
    <source>
        <dbReference type="Proteomes" id="UP000299102"/>
    </source>
</evidence>
<comment type="caution">
    <text evidence="2">The sequence shown here is derived from an EMBL/GenBank/DDBJ whole genome shotgun (WGS) entry which is preliminary data.</text>
</comment>
<feature type="region of interest" description="Disordered" evidence="1">
    <location>
        <begin position="99"/>
        <end position="125"/>
    </location>
</feature>
<protein>
    <submittedName>
        <fullName evidence="2">Uncharacterized protein</fullName>
    </submittedName>
</protein>
<feature type="compositionally biased region" description="Low complexity" evidence="1">
    <location>
        <begin position="257"/>
        <end position="268"/>
    </location>
</feature>
<dbReference type="GO" id="GO:0016020">
    <property type="term" value="C:membrane"/>
    <property type="evidence" value="ECO:0007669"/>
    <property type="project" value="InterPro"/>
</dbReference>
<sequence>MNDNAPEWVDGTLDGPFWETNHAQGDRTMTVPVVVAQVREMAATGVVIGSVLAVDIDGPLYNQVRYTIRAVSRVLLGSMSAPRADRGSLAVACASRSARPRTNAGRGGDGTDPVLTAARVGRPTDSTPEDLVTIDFYTGQMSVNLSGAIDADVPRRWHLFYTVIASDCCYAEDPADCPPDPTCYDTPGEALAFRSWVVHDRFWSQVGRLIVASCPGVFSSGIRSRRFSGDGSISEVQVLKFPESAGDLEELSVDTPSSSSIVTAGSGSNDEVVDRRSV</sequence>
<proteinExistence type="predicted"/>
<dbReference type="CDD" id="cd11304">
    <property type="entry name" value="Cadherin_repeat"/>
    <property type="match status" value="1"/>
</dbReference>
<reference evidence="2 3" key="1">
    <citation type="journal article" date="2019" name="Commun. Biol.">
        <title>The bagworm genome reveals a unique fibroin gene that provides high tensile strength.</title>
        <authorList>
            <person name="Kono N."/>
            <person name="Nakamura H."/>
            <person name="Ohtoshi R."/>
            <person name="Tomita M."/>
            <person name="Numata K."/>
            <person name="Arakawa K."/>
        </authorList>
    </citation>
    <scope>NUCLEOTIDE SEQUENCE [LARGE SCALE GENOMIC DNA]</scope>
</reference>
<dbReference type="InterPro" id="IPR015919">
    <property type="entry name" value="Cadherin-like_sf"/>
</dbReference>
<dbReference type="EMBL" id="BGZK01001414">
    <property type="protein sequence ID" value="GBP79469.1"/>
    <property type="molecule type" value="Genomic_DNA"/>
</dbReference>